<comment type="caution">
    <text evidence="1">The sequence shown here is derived from an EMBL/GenBank/DDBJ whole genome shotgun (WGS) entry which is preliminary data.</text>
</comment>
<evidence type="ECO:0000313" key="2">
    <source>
        <dbReference type="Proteomes" id="UP000616151"/>
    </source>
</evidence>
<keyword evidence="1" id="KW-0547">Nucleotide-binding</keyword>
<dbReference type="Proteomes" id="UP000616151">
    <property type="component" value="Unassembled WGS sequence"/>
</dbReference>
<evidence type="ECO:0000313" key="1">
    <source>
        <dbReference type="EMBL" id="MBK1867721.1"/>
    </source>
</evidence>
<dbReference type="EMBL" id="JAENHL010000007">
    <property type="protein sequence ID" value="MBK1867721.1"/>
    <property type="molecule type" value="Genomic_DNA"/>
</dbReference>
<reference evidence="1" key="1">
    <citation type="submission" date="2021-01" db="EMBL/GenBank/DDBJ databases">
        <authorList>
            <person name="Sun Q."/>
        </authorList>
    </citation>
    <scope>NUCLEOTIDE SEQUENCE</scope>
    <source>
        <strain evidence="1">YIM B02566</strain>
    </source>
</reference>
<proteinExistence type="predicted"/>
<keyword evidence="2" id="KW-1185">Reference proteome</keyword>
<gene>
    <name evidence="1" type="ORF">JHL16_15285</name>
</gene>
<organism evidence="1 2">
    <name type="scientific">Taklimakanibacter albus</name>
    <dbReference type="NCBI Taxonomy" id="2800327"/>
    <lineage>
        <taxon>Bacteria</taxon>
        <taxon>Pseudomonadati</taxon>
        <taxon>Pseudomonadota</taxon>
        <taxon>Alphaproteobacteria</taxon>
        <taxon>Hyphomicrobiales</taxon>
        <taxon>Aestuariivirgaceae</taxon>
        <taxon>Taklimakanibacter</taxon>
    </lineage>
</organism>
<protein>
    <submittedName>
        <fullName evidence="1">ABC transporter ATP-binding protein</fullName>
    </submittedName>
</protein>
<sequence>MSMLKVENLTTVVGSGVSAPSVLEDVSFTLDAGEVLCVVGESGSGKSMLALTIMGLLGFPVRRASGRIILDGDDITAGGASAWRQRRGRDLSMIFQEPMTSLNPIMRVGEQIGEVLRMRKGMGADTARRRAIELLERVEIPAASSRLAAFPHELSGGMRQRVMIAVALAAEPKLLIADEPTTALDVTIQAQILDLLRDIQAESGMALMLITHDLGVVAEMAHKVMVLYAGRVAEMADVETVFDAPSHPYTQALLASIPSLDSGGDRLVTIPGSVPGVGLMPKGCRFAPRCPHVKDDCRSGPPPLAMLGPAQRVACLRPFGYVRREEGRV</sequence>
<name>A0ACC5R4X4_9HYPH</name>
<accession>A0ACC5R4X4</accession>
<keyword evidence="1" id="KW-0067">ATP-binding</keyword>